<dbReference type="SUPFAM" id="SSF51197">
    <property type="entry name" value="Clavaminate synthase-like"/>
    <property type="match status" value="1"/>
</dbReference>
<sequence>MASNGQFPALEKSAAAQVTLLETRQIILLSRITALADRIIHVKKHGNTCQNDESCSPPVIIVPRQYAKSCKDALKSRSWLDERYKLTKVPAGMALPVHELSASRAAELVAAITMRCTSSLCRLNLPVIARPSAWHGLGSKPSGQQKLQDSSRGCRHACLALEAALLEALLRHGVAAEEARRALQAVPHAQFEQLGDLLLLLPGVLEGPPWSEVAGLWEAVASALCSRRIARMEARALSPSLLGVATEGCMARMLHGSSGWAACRVGGIHISLDVTQSAIVLGGREEMERLAALIQPREVVVQVEAGSGTCVQPFLSSGAQIVHAHVSHPRAEICLHHDLTRAQMDSRCIMHQNLEQLAAACDGAADRVHAGLRAWDVASESVLWQSVVRCLRRQGGAVHVQGCFCDVQGRDAVAQWAKELESVLADAAANLGRRWRVRALRAESLGSVATPTAGRAVMAAIDLQCVAEPSPRATTDEPRPPPAEPPGVAAGCSTSPLPVRRVRCADRAAFERDVVAVGTPAILTGVGALEGCLQGWSAEQLVGRVEAYSERHPDGRQVPVHVSPSPTIDLAGHRRPNTPRNFEFVKMPFGQLLRRIFHLPRRGTPDTQLPPVMASGERYYLRSVAEDDRQASHLPTMFPELAEDLRDMLGPDWLIPADAYHSSVMRISSGTTRLWMHYDTMDNLLAQVVGSKRVVLYPPSEAAFLYVEGSSSRIDDIDAPDSKMFPMFTQAVGRA</sequence>
<dbReference type="Gene3D" id="2.60.120.650">
    <property type="entry name" value="Cupin"/>
    <property type="match status" value="1"/>
</dbReference>
<dbReference type="Pfam" id="PF25132">
    <property type="entry name" value="TYW2_N"/>
    <property type="match status" value="1"/>
</dbReference>
<dbReference type="EMBL" id="LGRX02009014">
    <property type="protein sequence ID" value="KAK3272363.1"/>
    <property type="molecule type" value="Genomic_DNA"/>
</dbReference>
<dbReference type="PROSITE" id="PS51184">
    <property type="entry name" value="JMJC"/>
    <property type="match status" value="1"/>
</dbReference>
<proteinExistence type="inferred from homology"/>
<organism evidence="4 5">
    <name type="scientific">Cymbomonas tetramitiformis</name>
    <dbReference type="NCBI Taxonomy" id="36881"/>
    <lineage>
        <taxon>Eukaryota</taxon>
        <taxon>Viridiplantae</taxon>
        <taxon>Chlorophyta</taxon>
        <taxon>Pyramimonadophyceae</taxon>
        <taxon>Pyramimonadales</taxon>
        <taxon>Pyramimonadaceae</taxon>
        <taxon>Cymbomonas</taxon>
    </lineage>
</organism>
<accession>A0AAE0G6U3</accession>
<evidence type="ECO:0000256" key="1">
    <source>
        <dbReference type="ARBA" id="ARBA00006801"/>
    </source>
</evidence>
<comment type="similarity">
    <text evidence="1">Belongs to the JARID1 histone demethylase family.</text>
</comment>
<dbReference type="AlphaFoldDB" id="A0AAE0G6U3"/>
<feature type="region of interest" description="Disordered" evidence="2">
    <location>
        <begin position="469"/>
        <end position="494"/>
    </location>
</feature>
<dbReference type="InterPro" id="IPR003347">
    <property type="entry name" value="JmjC_dom"/>
</dbReference>
<dbReference type="GO" id="GO:0000049">
    <property type="term" value="F:tRNA binding"/>
    <property type="evidence" value="ECO:0007669"/>
    <property type="project" value="TreeGrafter"/>
</dbReference>
<dbReference type="SUPFAM" id="SSF53335">
    <property type="entry name" value="S-adenosyl-L-methionine-dependent methyltransferases"/>
    <property type="match status" value="1"/>
</dbReference>
<comment type="caution">
    <text evidence="4">The sequence shown here is derived from an EMBL/GenBank/DDBJ whole genome shotgun (WGS) entry which is preliminary data.</text>
</comment>
<name>A0AAE0G6U3_9CHLO</name>
<dbReference type="GO" id="GO:0031591">
    <property type="term" value="P:wybutosine biosynthetic process"/>
    <property type="evidence" value="ECO:0007669"/>
    <property type="project" value="TreeGrafter"/>
</dbReference>
<feature type="domain" description="JmjC" evidence="3">
    <location>
        <begin position="623"/>
        <end position="735"/>
    </location>
</feature>
<feature type="region of interest" description="Disordered" evidence="2">
    <location>
        <begin position="550"/>
        <end position="575"/>
    </location>
</feature>
<gene>
    <name evidence="4" type="ORF">CYMTET_19341</name>
</gene>
<dbReference type="InterPro" id="IPR029063">
    <property type="entry name" value="SAM-dependent_MTases_sf"/>
</dbReference>
<reference evidence="4 5" key="1">
    <citation type="journal article" date="2015" name="Genome Biol. Evol.">
        <title>Comparative Genomics of a Bacterivorous Green Alga Reveals Evolutionary Causalities and Consequences of Phago-Mixotrophic Mode of Nutrition.</title>
        <authorList>
            <person name="Burns J.A."/>
            <person name="Paasch A."/>
            <person name="Narechania A."/>
            <person name="Kim E."/>
        </authorList>
    </citation>
    <scope>NUCLEOTIDE SEQUENCE [LARGE SCALE GENOMIC DNA]</scope>
    <source>
        <strain evidence="4 5">PLY_AMNH</strain>
    </source>
</reference>
<evidence type="ECO:0000313" key="5">
    <source>
        <dbReference type="Proteomes" id="UP001190700"/>
    </source>
</evidence>
<dbReference type="PANTHER" id="PTHR12461">
    <property type="entry name" value="HYPOXIA-INDUCIBLE FACTOR 1 ALPHA INHIBITOR-RELATED"/>
    <property type="match status" value="1"/>
</dbReference>
<keyword evidence="5" id="KW-1185">Reference proteome</keyword>
<dbReference type="Pfam" id="PF13621">
    <property type="entry name" value="Cupin_8"/>
    <property type="match status" value="1"/>
</dbReference>
<protein>
    <recommendedName>
        <fullName evidence="3">JmjC domain-containing protein</fullName>
    </recommendedName>
</protein>
<evidence type="ECO:0000313" key="4">
    <source>
        <dbReference type="EMBL" id="KAK3272363.1"/>
    </source>
</evidence>
<evidence type="ECO:0000259" key="3">
    <source>
        <dbReference type="PROSITE" id="PS51184"/>
    </source>
</evidence>
<evidence type="ECO:0000256" key="2">
    <source>
        <dbReference type="SAM" id="MobiDB-lite"/>
    </source>
</evidence>
<dbReference type="InterPro" id="IPR041667">
    <property type="entry name" value="Cupin_8"/>
</dbReference>
<dbReference type="Gene3D" id="3.40.50.150">
    <property type="entry name" value="Vaccinia Virus protein VP39"/>
    <property type="match status" value="1"/>
</dbReference>
<dbReference type="PANTHER" id="PTHR12461:SF104">
    <property type="entry name" value="TRNA WYBUTOSINE-SYNTHESIZING PROTEIN 5"/>
    <property type="match status" value="1"/>
</dbReference>
<dbReference type="Proteomes" id="UP001190700">
    <property type="component" value="Unassembled WGS sequence"/>
</dbReference>
<dbReference type="InterPro" id="IPR056745">
    <property type="entry name" value="TYW2_N"/>
</dbReference>
<feature type="non-terminal residue" evidence="4">
    <location>
        <position position="735"/>
    </location>
</feature>